<dbReference type="GO" id="GO:0000444">
    <property type="term" value="C:MIS12/MIND type complex"/>
    <property type="evidence" value="ECO:0007669"/>
    <property type="project" value="UniProtKB-UniRule"/>
</dbReference>
<evidence type="ECO:0000256" key="1">
    <source>
        <dbReference type="ARBA" id="ARBA00004629"/>
    </source>
</evidence>
<dbReference type="PIRSF" id="PIRSF027153">
    <property type="entry name" value="Nnf1p"/>
    <property type="match status" value="1"/>
</dbReference>
<evidence type="ECO:0000256" key="2">
    <source>
        <dbReference type="ARBA" id="ARBA00022454"/>
    </source>
</evidence>
<dbReference type="KEGG" id="som:SOMG_02891"/>
<dbReference type="EMBL" id="CP115612">
    <property type="protein sequence ID" value="WBW74358.1"/>
    <property type="molecule type" value="Genomic_DNA"/>
</dbReference>
<dbReference type="InterPro" id="IPR007128">
    <property type="entry name" value="PMF1/Nnf1"/>
</dbReference>
<dbReference type="PANTHER" id="PTHR15459:SF3">
    <property type="entry name" value="POLYAMINE-MODULATED FACTOR 1"/>
    <property type="match status" value="1"/>
</dbReference>
<dbReference type="GO" id="GO:0005634">
    <property type="term" value="C:nucleus"/>
    <property type="evidence" value="ECO:0007669"/>
    <property type="project" value="UniProtKB-SubCell"/>
</dbReference>
<keyword evidence="2 9" id="KW-0158">Chromosome</keyword>
<accession>A0AAF0AXX7</accession>
<keyword evidence="8 9" id="KW-0137">Centromere</keyword>
<reference evidence="11 12" key="1">
    <citation type="journal article" date="2023" name="G3 (Bethesda)">
        <title>A high-quality reference genome for the fission yeast Schizosaccharomyces osmophilus.</title>
        <authorList>
            <person name="Jia G.S."/>
            <person name="Zhang W.C."/>
            <person name="Liang Y."/>
            <person name="Liu X.H."/>
            <person name="Rhind N."/>
            <person name="Pidoux A."/>
            <person name="Brysch-Herzberg M."/>
            <person name="Du L.L."/>
        </authorList>
    </citation>
    <scope>NUCLEOTIDE SEQUENCE [LARGE SCALE GENOMIC DNA]</scope>
    <source>
        <strain evidence="11 12">CBS 15793</strain>
    </source>
</reference>
<name>A0AAF0AXX7_9SCHI</name>
<keyword evidence="12" id="KW-1185">Reference proteome</keyword>
<evidence type="ECO:0000256" key="10">
    <source>
        <dbReference type="SAM" id="Coils"/>
    </source>
</evidence>
<sequence>MTRKEQLDASLRRTLSETVAHIPLEKFAQCFPTFKKGKAIAAMHQQLISFFEDTCKQEYAKLIEERGLHQKLDFLDQCIKEAMDRKESGEPPIDIESKQPQEILKAHLYTHKENLKNKLKEDIEDLELENQSLSQKIEEDEGKTQEYMHEAQQILLQLETTVKNMDERGISHNVLTNLESLLSFIHKQEESQPGDEKATT</sequence>
<dbReference type="RefSeq" id="XP_056038601.1">
    <property type="nucleotide sequence ID" value="XM_056181682.1"/>
</dbReference>
<evidence type="ECO:0000256" key="8">
    <source>
        <dbReference type="ARBA" id="ARBA00023328"/>
    </source>
</evidence>
<evidence type="ECO:0000256" key="4">
    <source>
        <dbReference type="ARBA" id="ARBA00022776"/>
    </source>
</evidence>
<evidence type="ECO:0000256" key="7">
    <source>
        <dbReference type="ARBA" id="ARBA00023306"/>
    </source>
</evidence>
<keyword evidence="5 9" id="KW-0995">Kinetochore</keyword>
<evidence type="ECO:0000313" key="12">
    <source>
        <dbReference type="Proteomes" id="UP001212411"/>
    </source>
</evidence>
<keyword evidence="7 9" id="KW-0131">Cell cycle</keyword>
<protein>
    <recommendedName>
        <fullName evidence="9">Kinetochore-associated protein</fullName>
    </recommendedName>
</protein>
<dbReference type="InterPro" id="IPR016851">
    <property type="entry name" value="Nnf1"/>
</dbReference>
<dbReference type="GO" id="GO:0051301">
    <property type="term" value="P:cell division"/>
    <property type="evidence" value="ECO:0007669"/>
    <property type="project" value="UniProtKB-UniRule"/>
</dbReference>
<dbReference type="Pfam" id="PF03980">
    <property type="entry name" value="Nnf1"/>
    <property type="match status" value="1"/>
</dbReference>
<dbReference type="Proteomes" id="UP001212411">
    <property type="component" value="Chromosome 2"/>
</dbReference>
<evidence type="ECO:0000313" key="11">
    <source>
        <dbReference type="EMBL" id="WBW74358.1"/>
    </source>
</evidence>
<dbReference type="GO" id="GO:0007059">
    <property type="term" value="P:chromosome segregation"/>
    <property type="evidence" value="ECO:0007669"/>
    <property type="project" value="UniProtKB-UniRule"/>
</dbReference>
<keyword evidence="10" id="KW-0175">Coiled coil</keyword>
<keyword evidence="6 9" id="KW-0539">Nucleus</keyword>
<proteinExistence type="predicted"/>
<evidence type="ECO:0000256" key="3">
    <source>
        <dbReference type="ARBA" id="ARBA00022618"/>
    </source>
</evidence>
<dbReference type="PANTHER" id="PTHR15459">
    <property type="entry name" value="POLYAMINE-MODULATED FACTOR 1"/>
    <property type="match status" value="1"/>
</dbReference>
<evidence type="ECO:0000256" key="5">
    <source>
        <dbReference type="ARBA" id="ARBA00022838"/>
    </source>
</evidence>
<keyword evidence="3 9" id="KW-0132">Cell division</keyword>
<feature type="coiled-coil region" evidence="10">
    <location>
        <begin position="109"/>
        <end position="168"/>
    </location>
</feature>
<evidence type="ECO:0000256" key="6">
    <source>
        <dbReference type="ARBA" id="ARBA00023242"/>
    </source>
</evidence>
<keyword evidence="4 9" id="KW-0498">Mitosis</keyword>
<organism evidence="11 12">
    <name type="scientific">Schizosaccharomyces osmophilus</name>
    <dbReference type="NCBI Taxonomy" id="2545709"/>
    <lineage>
        <taxon>Eukaryota</taxon>
        <taxon>Fungi</taxon>
        <taxon>Dikarya</taxon>
        <taxon>Ascomycota</taxon>
        <taxon>Taphrinomycotina</taxon>
        <taxon>Schizosaccharomycetes</taxon>
        <taxon>Schizosaccharomycetales</taxon>
        <taxon>Schizosaccharomycetaceae</taxon>
        <taxon>Schizosaccharomyces</taxon>
    </lineage>
</organism>
<comment type="subcellular location">
    <subcellularLocation>
        <location evidence="1 9">Chromosome</location>
        <location evidence="1 9">Centromere</location>
        <location evidence="1 9">Kinetochore</location>
    </subcellularLocation>
    <subcellularLocation>
        <location evidence="9">Nucleus</location>
    </subcellularLocation>
    <text evidence="9">Associated with the kinetochore.</text>
</comment>
<dbReference type="AlphaFoldDB" id="A0AAF0AXX7"/>
<gene>
    <name evidence="11" type="primary">nnf1</name>
    <name evidence="11" type="ORF">SOMG_02891</name>
</gene>
<dbReference type="GeneID" id="80876371"/>
<evidence type="ECO:0000256" key="9">
    <source>
        <dbReference type="PIRNR" id="PIRNR027153"/>
    </source>
</evidence>